<reference evidence="2" key="1">
    <citation type="submission" date="2019-10" db="EMBL/GenBank/DDBJ databases">
        <authorList>
            <person name="Zhang R."/>
            <person name="Pan Y."/>
            <person name="Wang J."/>
            <person name="Ma R."/>
            <person name="Yu S."/>
        </authorList>
    </citation>
    <scope>NUCLEOTIDE SEQUENCE</scope>
    <source>
        <strain evidence="2">LA-IB0</strain>
        <tissue evidence="2">Leaf</tissue>
    </source>
</reference>
<protein>
    <submittedName>
        <fullName evidence="2">Uncharacterized protein</fullName>
    </submittedName>
</protein>
<organism evidence="2 3">
    <name type="scientific">Buddleja alternifolia</name>
    <dbReference type="NCBI Taxonomy" id="168488"/>
    <lineage>
        <taxon>Eukaryota</taxon>
        <taxon>Viridiplantae</taxon>
        <taxon>Streptophyta</taxon>
        <taxon>Embryophyta</taxon>
        <taxon>Tracheophyta</taxon>
        <taxon>Spermatophyta</taxon>
        <taxon>Magnoliopsida</taxon>
        <taxon>eudicotyledons</taxon>
        <taxon>Gunneridae</taxon>
        <taxon>Pentapetalae</taxon>
        <taxon>asterids</taxon>
        <taxon>lamiids</taxon>
        <taxon>Lamiales</taxon>
        <taxon>Scrophulariaceae</taxon>
        <taxon>Buddlejeae</taxon>
        <taxon>Buddleja</taxon>
    </lineage>
</organism>
<name>A0AAV6WTK7_9LAMI</name>
<evidence type="ECO:0000313" key="3">
    <source>
        <dbReference type="Proteomes" id="UP000826271"/>
    </source>
</evidence>
<feature type="region of interest" description="Disordered" evidence="1">
    <location>
        <begin position="1"/>
        <end position="42"/>
    </location>
</feature>
<gene>
    <name evidence="2" type="ORF">BUALT_Bualt13G0058200</name>
</gene>
<proteinExistence type="predicted"/>
<dbReference type="EMBL" id="WHWC01000013">
    <property type="protein sequence ID" value="KAG8371164.1"/>
    <property type="molecule type" value="Genomic_DNA"/>
</dbReference>
<keyword evidence="3" id="KW-1185">Reference proteome</keyword>
<comment type="caution">
    <text evidence="2">The sequence shown here is derived from an EMBL/GenBank/DDBJ whole genome shotgun (WGS) entry which is preliminary data.</text>
</comment>
<dbReference type="Proteomes" id="UP000826271">
    <property type="component" value="Unassembled WGS sequence"/>
</dbReference>
<accession>A0AAV6WTK7</accession>
<evidence type="ECO:0000313" key="2">
    <source>
        <dbReference type="EMBL" id="KAG8371164.1"/>
    </source>
</evidence>
<evidence type="ECO:0000256" key="1">
    <source>
        <dbReference type="SAM" id="MobiDB-lite"/>
    </source>
</evidence>
<sequence>MDGPDTGQPPPMVVTPNKNTKKLNRNYVGADSLDNPNTTKSHNETFDGAAHTENVWNATNLKEVLNRRPAAMEYYTGEGETDLLDSYQDSAEPGKDIEENIPEYIIPDEEIRVMATPYRRALVIKILGRCYFANPLDRQKS</sequence>
<dbReference type="AlphaFoldDB" id="A0AAV6WTK7"/>